<dbReference type="Proteomes" id="UP000325315">
    <property type="component" value="Unassembled WGS sequence"/>
</dbReference>
<gene>
    <name evidence="1" type="ORF">EPI10_014760</name>
</gene>
<sequence length="120" mass="13367">MLARTSTGATHFSLVYGMDAVLPIEVEIPSLRILSKLKLDEAEWVKSQTSWSNVPETNDAGLQQKVHPRVFHEGDLILKRSSLCKRTSEESGCLIGKDLMLKRRPFSRGALILAEMDGKS</sequence>
<evidence type="ECO:0000313" key="1">
    <source>
        <dbReference type="EMBL" id="KAA3468921.1"/>
    </source>
</evidence>
<name>A0A5B6VIM0_9ROSI</name>
<keyword evidence="1" id="KW-0808">Transferase</keyword>
<organism evidence="1 2">
    <name type="scientific">Gossypium australe</name>
    <dbReference type="NCBI Taxonomy" id="47621"/>
    <lineage>
        <taxon>Eukaryota</taxon>
        <taxon>Viridiplantae</taxon>
        <taxon>Streptophyta</taxon>
        <taxon>Embryophyta</taxon>
        <taxon>Tracheophyta</taxon>
        <taxon>Spermatophyta</taxon>
        <taxon>Magnoliopsida</taxon>
        <taxon>eudicotyledons</taxon>
        <taxon>Gunneridae</taxon>
        <taxon>Pentapetalae</taxon>
        <taxon>rosids</taxon>
        <taxon>malvids</taxon>
        <taxon>Malvales</taxon>
        <taxon>Malvaceae</taxon>
        <taxon>Malvoideae</taxon>
        <taxon>Gossypium</taxon>
    </lineage>
</organism>
<keyword evidence="2" id="KW-1185">Reference proteome</keyword>
<dbReference type="PANTHER" id="PTHR48475">
    <property type="entry name" value="RIBONUCLEASE H"/>
    <property type="match status" value="1"/>
</dbReference>
<comment type="caution">
    <text evidence="1">The sequence shown here is derived from an EMBL/GenBank/DDBJ whole genome shotgun (WGS) entry which is preliminary data.</text>
</comment>
<keyword evidence="1" id="KW-0548">Nucleotidyltransferase</keyword>
<accession>A0A5B6VIM0</accession>
<dbReference type="PANTHER" id="PTHR48475:SF1">
    <property type="entry name" value="RNASE H TYPE-1 DOMAIN-CONTAINING PROTEIN"/>
    <property type="match status" value="1"/>
</dbReference>
<keyword evidence="1" id="KW-0695">RNA-directed DNA polymerase</keyword>
<dbReference type="OrthoDB" id="1739513at2759"/>
<reference evidence="1" key="1">
    <citation type="submission" date="2019-08" db="EMBL/GenBank/DDBJ databases">
        <authorList>
            <person name="Liu F."/>
        </authorList>
    </citation>
    <scope>NUCLEOTIDE SEQUENCE [LARGE SCALE GENOMIC DNA]</scope>
    <source>
        <strain evidence="1">PA1801</strain>
        <tissue evidence="1">Leaf</tissue>
    </source>
</reference>
<dbReference type="GO" id="GO:0003964">
    <property type="term" value="F:RNA-directed DNA polymerase activity"/>
    <property type="evidence" value="ECO:0007669"/>
    <property type="project" value="UniProtKB-KW"/>
</dbReference>
<dbReference type="EMBL" id="SMMG02000006">
    <property type="protein sequence ID" value="KAA3468921.1"/>
    <property type="molecule type" value="Genomic_DNA"/>
</dbReference>
<proteinExistence type="predicted"/>
<evidence type="ECO:0000313" key="2">
    <source>
        <dbReference type="Proteomes" id="UP000325315"/>
    </source>
</evidence>
<dbReference type="AlphaFoldDB" id="A0A5B6VIM0"/>
<protein>
    <submittedName>
        <fullName evidence="1">RNA-directed DNA polymerase (Reverse transcriptase), Ribonuclease H</fullName>
    </submittedName>
</protein>